<dbReference type="Gramene" id="Os11t0506150-00">
    <property type="protein sequence ID" value="Os11t0506150-00"/>
    <property type="gene ID" value="Os11g0506150"/>
</dbReference>
<dbReference type="PaxDb" id="39947-A0A0N7KSY9"/>
<keyword evidence="3" id="KW-1185">Reference proteome</keyword>
<feature type="compositionally biased region" description="Basic and acidic residues" evidence="1">
    <location>
        <begin position="50"/>
        <end position="64"/>
    </location>
</feature>
<evidence type="ECO:0000313" key="2">
    <source>
        <dbReference type="EMBL" id="BAT14146.1"/>
    </source>
</evidence>
<evidence type="ECO:0000256" key="1">
    <source>
        <dbReference type="SAM" id="MobiDB-lite"/>
    </source>
</evidence>
<sequence>MSLLRCGVGCYQKRPVTTTAAEMEKSGRRPSLSCARSPVCQGARGGRKNAGRERGGGRKDVGREKGHKVVGCRLLVAVHARSRLADVRRRRGVVHLKAERRELQRQMQELVEVALRREWHRHNGDRLELGGGATMSGASIRVMQLENRFPFGSCINKTASQNPNIVDFFCDNFDWPSVGSNHAV</sequence>
<reference evidence="2 3" key="3">
    <citation type="journal article" date="2013" name="Rice">
        <title>Improvement of the Oryza sativa Nipponbare reference genome using next generation sequence and optical map data.</title>
        <authorList>
            <person name="Kawahara Y."/>
            <person name="de la Bastide M."/>
            <person name="Hamilton J.P."/>
            <person name="Kanamori H."/>
            <person name="McCombie W.R."/>
            <person name="Ouyang S."/>
            <person name="Schwartz D.C."/>
            <person name="Tanaka T."/>
            <person name="Wu J."/>
            <person name="Zhou S."/>
            <person name="Childs K.L."/>
            <person name="Davidson R.M."/>
            <person name="Lin H."/>
            <person name="Quesada-Ocampo L."/>
            <person name="Vaillancourt B."/>
            <person name="Sakai H."/>
            <person name="Lee S.S."/>
            <person name="Kim J."/>
            <person name="Numa H."/>
            <person name="Itoh T."/>
            <person name="Buell C.R."/>
            <person name="Matsumoto T."/>
        </authorList>
    </citation>
    <scope>NUCLEOTIDE SEQUENCE [LARGE SCALE GENOMIC DNA]</scope>
    <source>
        <strain evidence="3">cv. Nipponbare</strain>
    </source>
</reference>
<protein>
    <submittedName>
        <fullName evidence="2">Os11g0506150 protein</fullName>
    </submittedName>
</protein>
<gene>
    <name evidence="2" type="ordered locus">Os11g0506150</name>
    <name evidence="2" type="ORF">OSNPB_110506150</name>
</gene>
<name>A0A0N7KSY9_ORYSJ</name>
<dbReference type="STRING" id="39947.A0A0N7KSY9"/>
<accession>A0A0N7KSY9</accession>
<dbReference type="InParanoid" id="A0A0N7KSY9"/>
<reference evidence="3" key="1">
    <citation type="journal article" date="2005" name="Nature">
        <title>The map-based sequence of the rice genome.</title>
        <authorList>
            <consortium name="International rice genome sequencing project (IRGSP)"/>
            <person name="Matsumoto T."/>
            <person name="Wu J."/>
            <person name="Kanamori H."/>
            <person name="Katayose Y."/>
            <person name="Fujisawa M."/>
            <person name="Namiki N."/>
            <person name="Mizuno H."/>
            <person name="Yamamoto K."/>
            <person name="Antonio B.A."/>
            <person name="Baba T."/>
            <person name="Sakata K."/>
            <person name="Nagamura Y."/>
            <person name="Aoki H."/>
            <person name="Arikawa K."/>
            <person name="Arita K."/>
            <person name="Bito T."/>
            <person name="Chiden Y."/>
            <person name="Fujitsuka N."/>
            <person name="Fukunaka R."/>
            <person name="Hamada M."/>
            <person name="Harada C."/>
            <person name="Hayashi A."/>
            <person name="Hijishita S."/>
            <person name="Honda M."/>
            <person name="Hosokawa S."/>
            <person name="Ichikawa Y."/>
            <person name="Idonuma A."/>
            <person name="Iijima M."/>
            <person name="Ikeda M."/>
            <person name="Ikeno M."/>
            <person name="Ito K."/>
            <person name="Ito S."/>
            <person name="Ito T."/>
            <person name="Ito Y."/>
            <person name="Ito Y."/>
            <person name="Iwabuchi A."/>
            <person name="Kamiya K."/>
            <person name="Karasawa W."/>
            <person name="Kurita K."/>
            <person name="Katagiri S."/>
            <person name="Kikuta A."/>
            <person name="Kobayashi H."/>
            <person name="Kobayashi N."/>
            <person name="Machita K."/>
            <person name="Maehara T."/>
            <person name="Masukawa M."/>
            <person name="Mizubayashi T."/>
            <person name="Mukai Y."/>
            <person name="Nagasaki H."/>
            <person name="Nagata Y."/>
            <person name="Naito S."/>
            <person name="Nakashima M."/>
            <person name="Nakama Y."/>
            <person name="Nakamichi Y."/>
            <person name="Nakamura M."/>
            <person name="Meguro A."/>
            <person name="Negishi M."/>
            <person name="Ohta I."/>
            <person name="Ohta T."/>
            <person name="Okamoto M."/>
            <person name="Ono N."/>
            <person name="Saji S."/>
            <person name="Sakaguchi M."/>
            <person name="Sakai K."/>
            <person name="Shibata M."/>
            <person name="Shimokawa T."/>
            <person name="Song J."/>
            <person name="Takazaki Y."/>
            <person name="Terasawa K."/>
            <person name="Tsugane M."/>
            <person name="Tsuji K."/>
            <person name="Ueda S."/>
            <person name="Waki K."/>
            <person name="Yamagata H."/>
            <person name="Yamamoto M."/>
            <person name="Yamamoto S."/>
            <person name="Yamane H."/>
            <person name="Yoshiki S."/>
            <person name="Yoshihara R."/>
            <person name="Yukawa K."/>
            <person name="Zhong H."/>
            <person name="Yano M."/>
            <person name="Yuan Q."/>
            <person name="Ouyang S."/>
            <person name="Liu J."/>
            <person name="Jones K.M."/>
            <person name="Gansberger K."/>
            <person name="Moffat K."/>
            <person name="Hill J."/>
            <person name="Bera J."/>
            <person name="Fadrosh D."/>
            <person name="Jin S."/>
            <person name="Johri S."/>
            <person name="Kim M."/>
            <person name="Overton L."/>
            <person name="Reardon M."/>
            <person name="Tsitrin T."/>
            <person name="Vuong H."/>
            <person name="Weaver B."/>
            <person name="Ciecko A."/>
            <person name="Tallon L."/>
            <person name="Jackson J."/>
            <person name="Pai G."/>
            <person name="Aken S.V."/>
            <person name="Utterback T."/>
            <person name="Reidmuller S."/>
            <person name="Feldblyum T."/>
            <person name="Hsiao J."/>
            <person name="Zismann V."/>
            <person name="Iobst S."/>
            <person name="de Vazeille A.R."/>
            <person name="Buell C.R."/>
            <person name="Ying K."/>
            <person name="Li Y."/>
            <person name="Lu T."/>
            <person name="Huang Y."/>
            <person name="Zhao Q."/>
            <person name="Feng Q."/>
            <person name="Zhang L."/>
            <person name="Zhu J."/>
            <person name="Weng Q."/>
            <person name="Mu J."/>
            <person name="Lu Y."/>
            <person name="Fan D."/>
            <person name="Liu Y."/>
            <person name="Guan J."/>
            <person name="Zhang Y."/>
            <person name="Yu S."/>
            <person name="Liu X."/>
            <person name="Zhang Y."/>
            <person name="Hong G."/>
            <person name="Han B."/>
            <person name="Choisne N."/>
            <person name="Demange N."/>
            <person name="Orjeda G."/>
            <person name="Samain S."/>
            <person name="Cattolico L."/>
            <person name="Pelletier E."/>
            <person name="Couloux A."/>
            <person name="Segurens B."/>
            <person name="Wincker P."/>
            <person name="D'Hont A."/>
            <person name="Scarpelli C."/>
            <person name="Weissenbach J."/>
            <person name="Salanoubat M."/>
            <person name="Quetier F."/>
            <person name="Yu Y."/>
            <person name="Kim H.R."/>
            <person name="Rambo T."/>
            <person name="Currie J."/>
            <person name="Collura K."/>
            <person name="Luo M."/>
            <person name="Yang T."/>
            <person name="Ammiraju J.S.S."/>
            <person name="Engler F."/>
            <person name="Soderlund C."/>
            <person name="Wing R.A."/>
            <person name="Palmer L.E."/>
            <person name="de la Bastide M."/>
            <person name="Spiegel L."/>
            <person name="Nascimento L."/>
            <person name="Zutavern T."/>
            <person name="O'Shaughnessy A."/>
            <person name="Dike S."/>
            <person name="Dedhia N."/>
            <person name="Preston R."/>
            <person name="Balija V."/>
            <person name="McCombie W.R."/>
            <person name="Chow T."/>
            <person name="Chen H."/>
            <person name="Chung M."/>
            <person name="Chen C."/>
            <person name="Shaw J."/>
            <person name="Wu H."/>
            <person name="Hsiao K."/>
            <person name="Chao Y."/>
            <person name="Chu M."/>
            <person name="Cheng C."/>
            <person name="Hour A."/>
            <person name="Lee P."/>
            <person name="Lin S."/>
            <person name="Lin Y."/>
            <person name="Liou J."/>
            <person name="Liu S."/>
            <person name="Hsing Y."/>
            <person name="Raghuvanshi S."/>
            <person name="Mohanty A."/>
            <person name="Bharti A.K."/>
            <person name="Gaur A."/>
            <person name="Gupta V."/>
            <person name="Kumar D."/>
            <person name="Ravi V."/>
            <person name="Vij S."/>
            <person name="Kapur A."/>
            <person name="Khurana P."/>
            <person name="Khurana P."/>
            <person name="Khurana J.P."/>
            <person name="Tyagi A.K."/>
            <person name="Gaikwad K."/>
            <person name="Singh A."/>
            <person name="Dalal V."/>
            <person name="Srivastava S."/>
            <person name="Dixit A."/>
            <person name="Pal A.K."/>
            <person name="Ghazi I.A."/>
            <person name="Yadav M."/>
            <person name="Pandit A."/>
            <person name="Bhargava A."/>
            <person name="Sureshbabu K."/>
            <person name="Batra K."/>
            <person name="Sharma T.R."/>
            <person name="Mohapatra T."/>
            <person name="Singh N.K."/>
            <person name="Messing J."/>
            <person name="Nelson A.B."/>
            <person name="Fuks G."/>
            <person name="Kavchok S."/>
            <person name="Keizer G."/>
            <person name="Linton E."/>
            <person name="Llaca V."/>
            <person name="Song R."/>
            <person name="Tanyolac B."/>
            <person name="Young S."/>
            <person name="Ho-Il K."/>
            <person name="Hahn J.H."/>
            <person name="Sangsakoo G."/>
            <person name="Vanavichit A."/>
            <person name="de Mattos Luiz.A.T."/>
            <person name="Zimmer P.D."/>
            <person name="Malone G."/>
            <person name="Dellagostin O."/>
            <person name="de Oliveira A.C."/>
            <person name="Bevan M."/>
            <person name="Bancroft I."/>
            <person name="Minx P."/>
            <person name="Cordum H."/>
            <person name="Wilson R."/>
            <person name="Cheng Z."/>
            <person name="Jin W."/>
            <person name="Jiang J."/>
            <person name="Leong S.A."/>
            <person name="Iwama H."/>
            <person name="Gojobori T."/>
            <person name="Itoh T."/>
            <person name="Niimura Y."/>
            <person name="Fujii Y."/>
            <person name="Habara T."/>
            <person name="Sakai H."/>
            <person name="Sato Y."/>
            <person name="Wilson G."/>
            <person name="Kumar K."/>
            <person name="McCouch S."/>
            <person name="Juretic N."/>
            <person name="Hoen D."/>
            <person name="Wright S."/>
            <person name="Bruskiewich R."/>
            <person name="Bureau T."/>
            <person name="Miyao A."/>
            <person name="Hirochika H."/>
            <person name="Nishikawa T."/>
            <person name="Kadowaki K."/>
            <person name="Sugiura M."/>
            <person name="Burr B."/>
            <person name="Sasaki T."/>
        </authorList>
    </citation>
    <scope>NUCLEOTIDE SEQUENCE [LARGE SCALE GENOMIC DNA]</scope>
    <source>
        <strain evidence="3">cv. Nipponbare</strain>
    </source>
</reference>
<reference evidence="2 3" key="2">
    <citation type="journal article" date="2013" name="Plant Cell Physiol.">
        <title>Rice Annotation Project Database (RAP-DB): an integrative and interactive database for rice genomics.</title>
        <authorList>
            <person name="Sakai H."/>
            <person name="Lee S.S."/>
            <person name="Tanaka T."/>
            <person name="Numa H."/>
            <person name="Kim J."/>
            <person name="Kawahara Y."/>
            <person name="Wakimoto H."/>
            <person name="Yang C.C."/>
            <person name="Iwamoto M."/>
            <person name="Abe T."/>
            <person name="Yamada Y."/>
            <person name="Muto A."/>
            <person name="Inokuchi H."/>
            <person name="Ikemura T."/>
            <person name="Matsumoto T."/>
            <person name="Sasaki T."/>
            <person name="Itoh T."/>
        </authorList>
    </citation>
    <scope>NUCLEOTIDE SEQUENCE [LARGE SCALE GENOMIC DNA]</scope>
    <source>
        <strain evidence="3">cv. Nipponbare</strain>
    </source>
</reference>
<dbReference type="AlphaFoldDB" id="A0A0N7KSY9"/>
<feature type="region of interest" description="Disordered" evidence="1">
    <location>
        <begin position="22"/>
        <end position="64"/>
    </location>
</feature>
<dbReference type="EMBL" id="AP014967">
    <property type="protein sequence ID" value="BAT14146.1"/>
    <property type="molecule type" value="Genomic_DNA"/>
</dbReference>
<dbReference type="Proteomes" id="UP000059680">
    <property type="component" value="Chromosome 11"/>
</dbReference>
<evidence type="ECO:0000313" key="3">
    <source>
        <dbReference type="Proteomes" id="UP000059680"/>
    </source>
</evidence>
<proteinExistence type="predicted"/>
<organism evidence="2 3">
    <name type="scientific">Oryza sativa subsp. japonica</name>
    <name type="common">Rice</name>
    <dbReference type="NCBI Taxonomy" id="39947"/>
    <lineage>
        <taxon>Eukaryota</taxon>
        <taxon>Viridiplantae</taxon>
        <taxon>Streptophyta</taxon>
        <taxon>Embryophyta</taxon>
        <taxon>Tracheophyta</taxon>
        <taxon>Spermatophyta</taxon>
        <taxon>Magnoliopsida</taxon>
        <taxon>Liliopsida</taxon>
        <taxon>Poales</taxon>
        <taxon>Poaceae</taxon>
        <taxon>BOP clade</taxon>
        <taxon>Oryzoideae</taxon>
        <taxon>Oryzeae</taxon>
        <taxon>Oryzinae</taxon>
        <taxon>Oryza</taxon>
        <taxon>Oryza sativa</taxon>
    </lineage>
</organism>